<protein>
    <submittedName>
        <fullName evidence="2">Uncharacterized protein</fullName>
    </submittedName>
</protein>
<sequence length="141" mass="15983">MLESAKQSTDQKLWSVATDGYGVSFIFARTKDEIARDTDANSDSDEELDDDIEDQGHEEVAMADFRDSLDDYEVKGVDPGLTDVFVSCNGHGKESCEVIKASSKEFYHLAHYNTSRSMIEQWKKQSPEIQRSKKYAKQEDS</sequence>
<dbReference type="EMBL" id="JABAYA010000183">
    <property type="protein sequence ID" value="KAF7722654.1"/>
    <property type="molecule type" value="Genomic_DNA"/>
</dbReference>
<evidence type="ECO:0000313" key="2">
    <source>
        <dbReference type="EMBL" id="KAF7722654.1"/>
    </source>
</evidence>
<keyword evidence="3" id="KW-1185">Reference proteome</keyword>
<accession>A0A8H7EMB7</accession>
<dbReference type="Proteomes" id="UP000605846">
    <property type="component" value="Unassembled WGS sequence"/>
</dbReference>
<name>A0A8H7EMB7_9FUNG</name>
<dbReference type="AlphaFoldDB" id="A0A8H7EMB7"/>
<comment type="caution">
    <text evidence="2">The sequence shown here is derived from an EMBL/GenBank/DDBJ whole genome shotgun (WGS) entry which is preliminary data.</text>
</comment>
<evidence type="ECO:0000256" key="1">
    <source>
        <dbReference type="SAM" id="MobiDB-lite"/>
    </source>
</evidence>
<reference evidence="2" key="1">
    <citation type="submission" date="2020-01" db="EMBL/GenBank/DDBJ databases">
        <title>Genome Sequencing of Three Apophysomyces-Like Fungal Strains Confirms a Novel Fungal Genus in the Mucoromycota with divergent Burkholderia-like Endosymbiotic Bacteria.</title>
        <authorList>
            <person name="Stajich J.E."/>
            <person name="Macias A.M."/>
            <person name="Carter-House D."/>
            <person name="Lovett B."/>
            <person name="Kasson L.R."/>
            <person name="Berry K."/>
            <person name="Grigoriev I."/>
            <person name="Chang Y."/>
            <person name="Spatafora J."/>
            <person name="Kasson M.T."/>
        </authorList>
    </citation>
    <scope>NUCLEOTIDE SEQUENCE</scope>
    <source>
        <strain evidence="2">NRRL A-21654</strain>
    </source>
</reference>
<evidence type="ECO:0000313" key="3">
    <source>
        <dbReference type="Proteomes" id="UP000605846"/>
    </source>
</evidence>
<dbReference type="OrthoDB" id="2289518at2759"/>
<proteinExistence type="predicted"/>
<gene>
    <name evidence="2" type="ORF">EC973_002864</name>
</gene>
<feature type="region of interest" description="Disordered" evidence="1">
    <location>
        <begin position="121"/>
        <end position="141"/>
    </location>
</feature>
<organism evidence="2 3">
    <name type="scientific">Apophysomyces ossiformis</name>
    <dbReference type="NCBI Taxonomy" id="679940"/>
    <lineage>
        <taxon>Eukaryota</taxon>
        <taxon>Fungi</taxon>
        <taxon>Fungi incertae sedis</taxon>
        <taxon>Mucoromycota</taxon>
        <taxon>Mucoromycotina</taxon>
        <taxon>Mucoromycetes</taxon>
        <taxon>Mucorales</taxon>
        <taxon>Mucorineae</taxon>
        <taxon>Mucoraceae</taxon>
        <taxon>Apophysomyces</taxon>
    </lineage>
</organism>